<evidence type="ECO:0000313" key="2">
    <source>
        <dbReference type="Proteomes" id="UP001465755"/>
    </source>
</evidence>
<accession>A0AAW1PLX0</accession>
<dbReference type="EMBL" id="JALJOQ010000013">
    <property type="protein sequence ID" value="KAK9810873.1"/>
    <property type="molecule type" value="Genomic_DNA"/>
</dbReference>
<evidence type="ECO:0000313" key="1">
    <source>
        <dbReference type="EMBL" id="KAK9810873.1"/>
    </source>
</evidence>
<sequence>MEAPDSPQMGSQSDGFRATLTVRLERRRFAARIINIPSQVPGKLYTRGPVELPNLLSGPPSVITMASI</sequence>
<organism evidence="1 2">
    <name type="scientific">Symbiochloris irregularis</name>
    <dbReference type="NCBI Taxonomy" id="706552"/>
    <lineage>
        <taxon>Eukaryota</taxon>
        <taxon>Viridiplantae</taxon>
        <taxon>Chlorophyta</taxon>
        <taxon>core chlorophytes</taxon>
        <taxon>Trebouxiophyceae</taxon>
        <taxon>Trebouxiales</taxon>
        <taxon>Trebouxiaceae</taxon>
        <taxon>Symbiochloris</taxon>
    </lineage>
</organism>
<reference evidence="1 2" key="1">
    <citation type="journal article" date="2024" name="Nat. Commun.">
        <title>Phylogenomics reveals the evolutionary origins of lichenization in chlorophyte algae.</title>
        <authorList>
            <person name="Puginier C."/>
            <person name="Libourel C."/>
            <person name="Otte J."/>
            <person name="Skaloud P."/>
            <person name="Haon M."/>
            <person name="Grisel S."/>
            <person name="Petersen M."/>
            <person name="Berrin J.G."/>
            <person name="Delaux P.M."/>
            <person name="Dal Grande F."/>
            <person name="Keller J."/>
        </authorList>
    </citation>
    <scope>NUCLEOTIDE SEQUENCE [LARGE SCALE GENOMIC DNA]</scope>
    <source>
        <strain evidence="1 2">SAG 2036</strain>
    </source>
</reference>
<proteinExistence type="predicted"/>
<protein>
    <submittedName>
        <fullName evidence="1">Uncharacterized protein</fullName>
    </submittedName>
</protein>
<dbReference type="AlphaFoldDB" id="A0AAW1PLX0"/>
<gene>
    <name evidence="1" type="ORF">WJX73_003987</name>
</gene>
<name>A0AAW1PLX0_9CHLO</name>
<dbReference type="Proteomes" id="UP001465755">
    <property type="component" value="Unassembled WGS sequence"/>
</dbReference>
<comment type="caution">
    <text evidence="1">The sequence shown here is derived from an EMBL/GenBank/DDBJ whole genome shotgun (WGS) entry which is preliminary data.</text>
</comment>
<keyword evidence="2" id="KW-1185">Reference proteome</keyword>